<reference evidence="3 4" key="1">
    <citation type="submission" date="2009-06" db="EMBL/GenBank/DDBJ databases">
        <title>The Genome Sequence of Lactobacillus coleohominis strain 101-4-CHN.</title>
        <authorList>
            <consortium name="The Broad Institute Genome Sequencing Platform"/>
            <person name="Ward D."/>
            <person name="Young S.K."/>
            <person name="Zeng Q."/>
            <person name="Koehrsen M."/>
            <person name="Alvarado L."/>
            <person name="Berlin A."/>
            <person name="Borenstein D."/>
            <person name="Chen Z."/>
            <person name="Engels R."/>
            <person name="Freedman E."/>
            <person name="Gellesch M."/>
            <person name="Goldberg J."/>
            <person name="Griggs A."/>
            <person name="Gujja S."/>
            <person name="Heiman D."/>
            <person name="Hepburn T."/>
            <person name="Howarth C."/>
            <person name="Jen D."/>
            <person name="Larson L."/>
            <person name="Lewis B."/>
            <person name="Mehta T."/>
            <person name="Park D."/>
            <person name="Pearson M."/>
            <person name="Roberts A."/>
            <person name="Saif S."/>
            <person name="Shea T."/>
            <person name="Shenoy N."/>
            <person name="Sisk P."/>
            <person name="Stolte C."/>
            <person name="Sykes S."/>
            <person name="Walk T."/>
            <person name="White J."/>
            <person name="Yandava C."/>
            <person name="Liu Y."/>
            <person name="Xu Q."/>
            <person name="Lander E."/>
            <person name="Nusbaum C."/>
            <person name="Galagan J."/>
            <person name="Birren B."/>
        </authorList>
    </citation>
    <scope>NUCLEOTIDE SEQUENCE [LARGE SCALE GENOMIC DNA]</scope>
    <source>
        <strain evidence="3 4">101-4-CHN</strain>
    </source>
</reference>
<dbReference type="EMBL" id="GG698802">
    <property type="protein sequence ID" value="EEU31025.1"/>
    <property type="molecule type" value="Genomic_DNA"/>
</dbReference>
<gene>
    <name evidence="3" type="ORF">HMPREF0501_00430</name>
</gene>
<dbReference type="eggNOG" id="COG1302">
    <property type="taxonomic scope" value="Bacteria"/>
</dbReference>
<dbReference type="OrthoDB" id="9793465at2"/>
<feature type="region of interest" description="Disordered" evidence="2">
    <location>
        <begin position="127"/>
        <end position="147"/>
    </location>
</feature>
<comment type="similarity">
    <text evidence="1">Belongs to the asp23 family.</text>
</comment>
<dbReference type="RefSeq" id="WP_006916208.1">
    <property type="nucleotide sequence ID" value="NZ_GG698802.1"/>
</dbReference>
<evidence type="ECO:0008006" key="5">
    <source>
        <dbReference type="Google" id="ProtNLM"/>
    </source>
</evidence>
<name>C7XUR4_9LACO</name>
<dbReference type="PANTHER" id="PTHR34297">
    <property type="entry name" value="HYPOTHETICAL CYTOSOLIC PROTEIN-RELATED"/>
    <property type="match status" value="1"/>
</dbReference>
<protein>
    <recommendedName>
        <fullName evidence="5">Alkaline shock protein 23</fullName>
    </recommendedName>
</protein>
<dbReference type="HOGENOM" id="CLU_113198_4_0_9"/>
<dbReference type="InterPro" id="IPR005531">
    <property type="entry name" value="Asp23"/>
</dbReference>
<sequence length="147" mass="15875">MAEESKIVLSSKDQTLGAIQISPRVLEFIAGIAASQVDGVAKMYGSLANNVGELLGRSDHRRGVKLTRSDDDTLMIDVAVYLDYGVSVPQVAAKIQENVKQRIASMTDLVVTTVNVHVQGINAEKTESDIDPNDIFGTQNNDKDGEE</sequence>
<evidence type="ECO:0000256" key="1">
    <source>
        <dbReference type="ARBA" id="ARBA00005721"/>
    </source>
</evidence>
<organism evidence="3 4">
    <name type="scientific">Limosilactobacillus coleohominis 101-4-CHN</name>
    <dbReference type="NCBI Taxonomy" id="575594"/>
    <lineage>
        <taxon>Bacteria</taxon>
        <taxon>Bacillati</taxon>
        <taxon>Bacillota</taxon>
        <taxon>Bacilli</taxon>
        <taxon>Lactobacillales</taxon>
        <taxon>Lactobacillaceae</taxon>
        <taxon>Limosilactobacillus</taxon>
    </lineage>
</organism>
<proteinExistence type="inferred from homology"/>
<keyword evidence="4" id="KW-1185">Reference proteome</keyword>
<dbReference type="Pfam" id="PF03780">
    <property type="entry name" value="Asp23"/>
    <property type="match status" value="1"/>
</dbReference>
<evidence type="ECO:0000313" key="4">
    <source>
        <dbReference type="Proteomes" id="UP000003987"/>
    </source>
</evidence>
<dbReference type="PANTHER" id="PTHR34297:SF1">
    <property type="entry name" value="ASP23_GLS24 FAMILY ENVELOPE STRESS RESPONSE PROTEIN"/>
    <property type="match status" value="1"/>
</dbReference>
<accession>C7XUR4</accession>
<evidence type="ECO:0000256" key="2">
    <source>
        <dbReference type="SAM" id="MobiDB-lite"/>
    </source>
</evidence>
<dbReference type="STRING" id="575594.HMPREF0501_00430"/>
<dbReference type="AlphaFoldDB" id="C7XUR4"/>
<dbReference type="Proteomes" id="UP000003987">
    <property type="component" value="Unassembled WGS sequence"/>
</dbReference>
<evidence type="ECO:0000313" key="3">
    <source>
        <dbReference type="EMBL" id="EEU31025.1"/>
    </source>
</evidence>